<sequence>MAKYRDILGNEREIEDTTITISLEKYNTLIIKEAIADGLIQAKNKEKKLVQDTDELLEMYNDVVKDLEKFKEYQQLEEQGTLIKLPFKAGYRVYLISENFIEPCTVEAIFLSDYMDKEWNHSNMAEIYYNREDCPYVSTEIYFTDIGKTVFLTESEAEAKLKDIKANRI</sequence>
<gene>
    <name evidence="1" type="ORF">WMO37_07505</name>
</gene>
<comment type="caution">
    <text evidence="1">The sequence shown here is derived from an EMBL/GenBank/DDBJ whole genome shotgun (WGS) entry which is preliminary data.</text>
</comment>
<dbReference type="EMBL" id="JBBMFS010000005">
    <property type="protein sequence ID" value="MEQ2554864.1"/>
    <property type="molecule type" value="Genomic_DNA"/>
</dbReference>
<evidence type="ECO:0000313" key="1">
    <source>
        <dbReference type="EMBL" id="MEQ2554864.1"/>
    </source>
</evidence>
<protein>
    <submittedName>
        <fullName evidence="1">Uncharacterized protein</fullName>
    </submittedName>
</protein>
<organism evidence="1 2">
    <name type="scientific">Lachnospira intestinalis</name>
    <dbReference type="NCBI Taxonomy" id="3133158"/>
    <lineage>
        <taxon>Bacteria</taxon>
        <taxon>Bacillati</taxon>
        <taxon>Bacillota</taxon>
        <taxon>Clostridia</taxon>
        <taxon>Lachnospirales</taxon>
        <taxon>Lachnospiraceae</taxon>
        <taxon>Lachnospira</taxon>
    </lineage>
</organism>
<reference evidence="1" key="1">
    <citation type="submission" date="2024-03" db="EMBL/GenBank/DDBJ databases">
        <title>Human intestinal bacterial collection.</title>
        <authorList>
            <person name="Pauvert C."/>
            <person name="Hitch T.C.A."/>
            <person name="Clavel T."/>
        </authorList>
    </citation>
    <scope>NUCLEOTIDE SEQUENCE [LARGE SCALE GENOMIC DNA]</scope>
    <source>
        <strain evidence="1">CLA-AA-H89B</strain>
    </source>
</reference>
<dbReference type="Proteomes" id="UP001546774">
    <property type="component" value="Unassembled WGS sequence"/>
</dbReference>
<keyword evidence="2" id="KW-1185">Reference proteome</keyword>
<accession>A0ABV1H582</accession>
<proteinExistence type="predicted"/>
<evidence type="ECO:0000313" key="2">
    <source>
        <dbReference type="Proteomes" id="UP001546774"/>
    </source>
</evidence>
<name>A0ABV1H582_9FIRM</name>